<reference evidence="9" key="1">
    <citation type="submission" date="2020-02" db="EMBL/GenBank/DDBJ databases">
        <authorList>
            <person name="Meier V. D."/>
        </authorList>
    </citation>
    <scope>NUCLEOTIDE SEQUENCE</scope>
    <source>
        <strain evidence="9">AVDCRST_MAG90</strain>
    </source>
</reference>
<feature type="transmembrane region" description="Helical" evidence="8">
    <location>
        <begin position="38"/>
        <end position="57"/>
    </location>
</feature>
<evidence type="ECO:0000256" key="6">
    <source>
        <dbReference type="ARBA" id="ARBA00022989"/>
    </source>
</evidence>
<feature type="transmembrane region" description="Helical" evidence="8">
    <location>
        <begin position="63"/>
        <end position="83"/>
    </location>
</feature>
<evidence type="ECO:0000256" key="3">
    <source>
        <dbReference type="ARBA" id="ARBA00022448"/>
    </source>
</evidence>
<name>A0A6J4KUZ8_9HYPH</name>
<evidence type="ECO:0000256" key="2">
    <source>
        <dbReference type="ARBA" id="ARBA00010145"/>
    </source>
</evidence>
<sequence length="305" mass="32075">MWASLAIVAPSFGLIGIGYLARRFGVLSERASDGLSEFVFTLAIPCLTFGMLARAKIPAVQPWGYWLAYFLAVAVVWSVGTLVSRHVFGVDRTTAVVAGFLAGQANTVFVGIPMILKAYGEEGAVPLFLLVAVHLPVVMIAATLLIEGSRTSPARIVRRLVSNPITLGILGGALASFVSGFIPDPVWRIIDLLASAAVPCALIAMGAALHRYGMEAGWPLPAFLSALKLVAHPLLVYILATQVFGMPRAWAGVAVLFAACPCGINAYLFAEHYKEGVALASSSIALSTALAVVSTIVWLQVLGVG</sequence>
<feature type="transmembrane region" description="Helical" evidence="8">
    <location>
        <begin position="250"/>
        <end position="270"/>
    </location>
</feature>
<evidence type="ECO:0000256" key="5">
    <source>
        <dbReference type="ARBA" id="ARBA00022692"/>
    </source>
</evidence>
<evidence type="ECO:0000256" key="4">
    <source>
        <dbReference type="ARBA" id="ARBA00022475"/>
    </source>
</evidence>
<evidence type="ECO:0000256" key="1">
    <source>
        <dbReference type="ARBA" id="ARBA00004651"/>
    </source>
</evidence>
<dbReference type="GO" id="GO:0005886">
    <property type="term" value="C:plasma membrane"/>
    <property type="evidence" value="ECO:0007669"/>
    <property type="project" value="UniProtKB-SubCell"/>
</dbReference>
<keyword evidence="7 8" id="KW-0472">Membrane</keyword>
<dbReference type="Pfam" id="PF03547">
    <property type="entry name" value="Mem_trans"/>
    <property type="match status" value="2"/>
</dbReference>
<feature type="transmembrane region" description="Helical" evidence="8">
    <location>
        <begin position="222"/>
        <end position="244"/>
    </location>
</feature>
<dbReference type="AlphaFoldDB" id="A0A6J4KUZ8"/>
<protein>
    <recommendedName>
        <fullName evidence="10">Auxin efflux carrier family protein</fullName>
    </recommendedName>
</protein>
<feature type="transmembrane region" description="Helical" evidence="8">
    <location>
        <begin position="189"/>
        <end position="210"/>
    </location>
</feature>
<accession>A0A6J4KUZ8</accession>
<feature type="transmembrane region" description="Helical" evidence="8">
    <location>
        <begin position="277"/>
        <end position="299"/>
    </location>
</feature>
<dbReference type="EMBL" id="CADCUC010000132">
    <property type="protein sequence ID" value="CAA9314951.1"/>
    <property type="molecule type" value="Genomic_DNA"/>
</dbReference>
<gene>
    <name evidence="9" type="ORF">AVDCRST_MAG90-694</name>
</gene>
<dbReference type="PANTHER" id="PTHR36838">
    <property type="entry name" value="AUXIN EFFLUX CARRIER FAMILY PROTEIN"/>
    <property type="match status" value="1"/>
</dbReference>
<dbReference type="Gene3D" id="1.20.1530.20">
    <property type="match status" value="2"/>
</dbReference>
<dbReference type="PANTHER" id="PTHR36838:SF3">
    <property type="entry name" value="TRANSPORTER AUXIN EFFLUX CARRIER EC FAMILY"/>
    <property type="match status" value="1"/>
</dbReference>
<feature type="transmembrane region" description="Helical" evidence="8">
    <location>
        <begin position="95"/>
        <end position="115"/>
    </location>
</feature>
<evidence type="ECO:0000313" key="9">
    <source>
        <dbReference type="EMBL" id="CAA9314951.1"/>
    </source>
</evidence>
<comment type="subcellular location">
    <subcellularLocation>
        <location evidence="1">Cell membrane</location>
        <topology evidence="1">Multi-pass membrane protein</topology>
    </subcellularLocation>
</comment>
<proteinExistence type="inferred from homology"/>
<evidence type="ECO:0008006" key="10">
    <source>
        <dbReference type="Google" id="ProtNLM"/>
    </source>
</evidence>
<feature type="transmembrane region" description="Helical" evidence="8">
    <location>
        <begin position="127"/>
        <end position="148"/>
    </location>
</feature>
<feature type="transmembrane region" description="Helical" evidence="8">
    <location>
        <begin position="6"/>
        <end position="26"/>
    </location>
</feature>
<keyword evidence="3" id="KW-0813">Transport</keyword>
<comment type="similarity">
    <text evidence="2">Belongs to the auxin efflux carrier (TC 2.A.69) family.</text>
</comment>
<evidence type="ECO:0000256" key="7">
    <source>
        <dbReference type="ARBA" id="ARBA00023136"/>
    </source>
</evidence>
<dbReference type="InterPro" id="IPR038770">
    <property type="entry name" value="Na+/solute_symporter_sf"/>
</dbReference>
<dbReference type="InterPro" id="IPR004776">
    <property type="entry name" value="Mem_transp_PIN-like"/>
</dbReference>
<keyword evidence="4" id="KW-1003">Cell membrane</keyword>
<organism evidence="9">
    <name type="scientific">uncultured Microvirga sp</name>
    <dbReference type="NCBI Taxonomy" id="412392"/>
    <lineage>
        <taxon>Bacteria</taxon>
        <taxon>Pseudomonadati</taxon>
        <taxon>Pseudomonadota</taxon>
        <taxon>Alphaproteobacteria</taxon>
        <taxon>Hyphomicrobiales</taxon>
        <taxon>Methylobacteriaceae</taxon>
        <taxon>Microvirga</taxon>
        <taxon>environmental samples</taxon>
    </lineage>
</organism>
<keyword evidence="6 8" id="KW-1133">Transmembrane helix</keyword>
<evidence type="ECO:0000256" key="8">
    <source>
        <dbReference type="SAM" id="Phobius"/>
    </source>
</evidence>
<dbReference type="GO" id="GO:0055085">
    <property type="term" value="P:transmembrane transport"/>
    <property type="evidence" value="ECO:0007669"/>
    <property type="project" value="InterPro"/>
</dbReference>
<keyword evidence="5 8" id="KW-0812">Transmembrane</keyword>
<feature type="transmembrane region" description="Helical" evidence="8">
    <location>
        <begin position="160"/>
        <end position="183"/>
    </location>
</feature>